<keyword evidence="8" id="KW-0833">Ubl conjugation pathway</keyword>
<evidence type="ECO:0000256" key="7">
    <source>
        <dbReference type="ARBA" id="ARBA00022771"/>
    </source>
</evidence>
<accession>A0A2G5CLR8</accession>
<keyword evidence="11" id="KW-0472">Membrane</keyword>
<evidence type="ECO:0000256" key="10">
    <source>
        <dbReference type="ARBA" id="ARBA00022989"/>
    </source>
</evidence>
<keyword evidence="4" id="KW-0808">Transferase</keyword>
<dbReference type="InParanoid" id="A0A2G5CLR8"/>
<dbReference type="SMART" id="SM00184">
    <property type="entry name" value="RING"/>
    <property type="match status" value="1"/>
</dbReference>
<dbReference type="PANTHER" id="PTHR46858">
    <property type="entry name" value="OS05G0521000 PROTEIN"/>
    <property type="match status" value="1"/>
</dbReference>
<dbReference type="GO" id="GO:0009705">
    <property type="term" value="C:plant-type vacuole membrane"/>
    <property type="evidence" value="ECO:0007669"/>
    <property type="project" value="TreeGrafter"/>
</dbReference>
<dbReference type="Pfam" id="PF16040">
    <property type="entry name" value="APD1-4_N"/>
    <property type="match status" value="1"/>
</dbReference>
<evidence type="ECO:0000256" key="6">
    <source>
        <dbReference type="ARBA" id="ARBA00022723"/>
    </source>
</evidence>
<dbReference type="Proteomes" id="UP000230069">
    <property type="component" value="Unassembled WGS sequence"/>
</dbReference>
<name>A0A2G5CLR8_AQUCA</name>
<evidence type="ECO:0000256" key="1">
    <source>
        <dbReference type="ARBA" id="ARBA00004141"/>
    </source>
</evidence>
<keyword evidence="6" id="KW-0479">Metal-binding</keyword>
<dbReference type="InterPro" id="IPR001841">
    <property type="entry name" value="Znf_RING"/>
</dbReference>
<dbReference type="GO" id="GO:0016567">
    <property type="term" value="P:protein ubiquitination"/>
    <property type="evidence" value="ECO:0007669"/>
    <property type="project" value="TreeGrafter"/>
</dbReference>
<dbReference type="EMBL" id="KZ305062">
    <property type="protein sequence ID" value="PIA32245.1"/>
    <property type="molecule type" value="Genomic_DNA"/>
</dbReference>
<dbReference type="AlphaFoldDB" id="A0A2G5CLR8"/>
<keyword evidence="7 12" id="KW-0863">Zinc-finger</keyword>
<dbReference type="Pfam" id="PF16041">
    <property type="entry name" value="APD1-4_M"/>
    <property type="match status" value="1"/>
</dbReference>
<evidence type="ECO:0000259" key="14">
    <source>
        <dbReference type="PROSITE" id="PS50089"/>
    </source>
</evidence>
<reference evidence="15 16" key="1">
    <citation type="submission" date="2017-09" db="EMBL/GenBank/DDBJ databases">
        <title>WGS assembly of Aquilegia coerulea Goldsmith.</title>
        <authorList>
            <person name="Hodges S."/>
            <person name="Kramer E."/>
            <person name="Nordborg M."/>
            <person name="Tomkins J."/>
            <person name="Borevitz J."/>
            <person name="Derieg N."/>
            <person name="Yan J."/>
            <person name="Mihaltcheva S."/>
            <person name="Hayes R.D."/>
            <person name="Rokhsar D."/>
        </authorList>
    </citation>
    <scope>NUCLEOTIDE SEQUENCE [LARGE SCALE GENOMIC DNA]</scope>
    <source>
        <strain evidence="16">cv. Goldsmith</strain>
    </source>
</reference>
<keyword evidence="5" id="KW-0812">Transmembrane</keyword>
<feature type="compositionally biased region" description="Basic and acidic residues" evidence="13">
    <location>
        <begin position="28"/>
        <end position="43"/>
    </location>
</feature>
<dbReference type="InterPro" id="IPR032008">
    <property type="entry name" value="APD1-4_N"/>
</dbReference>
<comment type="pathway">
    <text evidence="3">Protein modification; protein ubiquitination.</text>
</comment>
<dbReference type="Gene3D" id="3.30.40.10">
    <property type="entry name" value="Zinc/RING finger domain, C3HC4 (zinc finger)"/>
    <property type="match status" value="1"/>
</dbReference>
<dbReference type="PANTHER" id="PTHR46858:SF5">
    <property type="entry name" value="E3 UBIQUITIN-PROTEIN LIGASE APD1-RELATED"/>
    <property type="match status" value="1"/>
</dbReference>
<dbReference type="FunCoup" id="A0A2G5CLR8">
    <property type="interactions" value="662"/>
</dbReference>
<dbReference type="STRING" id="218851.A0A2G5CLR8"/>
<dbReference type="GO" id="GO:0005768">
    <property type="term" value="C:endosome"/>
    <property type="evidence" value="ECO:0007669"/>
    <property type="project" value="TreeGrafter"/>
</dbReference>
<protein>
    <recommendedName>
        <fullName evidence="14">RING-type domain-containing protein</fullName>
    </recommendedName>
</protein>
<evidence type="ECO:0000313" key="16">
    <source>
        <dbReference type="Proteomes" id="UP000230069"/>
    </source>
</evidence>
<evidence type="ECO:0000256" key="9">
    <source>
        <dbReference type="ARBA" id="ARBA00022833"/>
    </source>
</evidence>
<dbReference type="GO" id="GO:0000278">
    <property type="term" value="P:mitotic cell cycle"/>
    <property type="evidence" value="ECO:0007669"/>
    <property type="project" value="UniProtKB-ARBA"/>
</dbReference>
<evidence type="ECO:0000256" key="13">
    <source>
        <dbReference type="SAM" id="MobiDB-lite"/>
    </source>
</evidence>
<feature type="region of interest" description="Disordered" evidence="13">
    <location>
        <begin position="1"/>
        <end position="60"/>
    </location>
</feature>
<evidence type="ECO:0000256" key="4">
    <source>
        <dbReference type="ARBA" id="ARBA00022679"/>
    </source>
</evidence>
<keyword evidence="16" id="KW-1185">Reference proteome</keyword>
<evidence type="ECO:0000256" key="2">
    <source>
        <dbReference type="ARBA" id="ARBA00004308"/>
    </source>
</evidence>
<comment type="subcellular location">
    <subcellularLocation>
        <location evidence="2">Endomembrane system</location>
    </subcellularLocation>
    <subcellularLocation>
        <location evidence="1">Membrane</location>
        <topology evidence="1">Multi-pass membrane protein</topology>
    </subcellularLocation>
</comment>
<dbReference type="FunFam" id="3.30.40.10:FF:000658">
    <property type="entry name" value="E3 ubiquitin-protein ligase APD2"/>
    <property type="match status" value="1"/>
</dbReference>
<evidence type="ECO:0000256" key="5">
    <source>
        <dbReference type="ARBA" id="ARBA00022692"/>
    </source>
</evidence>
<dbReference type="OrthoDB" id="3045089at2759"/>
<dbReference type="GO" id="GO:0061630">
    <property type="term" value="F:ubiquitin protein ligase activity"/>
    <property type="evidence" value="ECO:0007669"/>
    <property type="project" value="TreeGrafter"/>
</dbReference>
<dbReference type="PROSITE" id="PS50089">
    <property type="entry name" value="ZF_RING_2"/>
    <property type="match status" value="1"/>
</dbReference>
<evidence type="ECO:0000256" key="11">
    <source>
        <dbReference type="ARBA" id="ARBA00023136"/>
    </source>
</evidence>
<evidence type="ECO:0000313" key="15">
    <source>
        <dbReference type="EMBL" id="PIA32245.1"/>
    </source>
</evidence>
<dbReference type="GO" id="GO:0009555">
    <property type="term" value="P:pollen development"/>
    <property type="evidence" value="ECO:0007669"/>
    <property type="project" value="UniProtKB-ARBA"/>
</dbReference>
<feature type="domain" description="RING-type" evidence="14">
    <location>
        <begin position="409"/>
        <end position="448"/>
    </location>
</feature>
<dbReference type="GO" id="GO:0008270">
    <property type="term" value="F:zinc ion binding"/>
    <property type="evidence" value="ECO:0007669"/>
    <property type="project" value="UniProtKB-KW"/>
</dbReference>
<keyword evidence="9" id="KW-0862">Zinc</keyword>
<evidence type="ECO:0000256" key="3">
    <source>
        <dbReference type="ARBA" id="ARBA00004906"/>
    </source>
</evidence>
<feature type="compositionally biased region" description="Low complexity" evidence="13">
    <location>
        <begin position="12"/>
        <end position="22"/>
    </location>
</feature>
<feature type="region of interest" description="Disordered" evidence="13">
    <location>
        <begin position="360"/>
        <end position="389"/>
    </location>
</feature>
<evidence type="ECO:0000256" key="8">
    <source>
        <dbReference type="ARBA" id="ARBA00022786"/>
    </source>
</evidence>
<dbReference type="Pfam" id="PF13920">
    <property type="entry name" value="zf-C3HC4_3"/>
    <property type="match status" value="1"/>
</dbReference>
<organism evidence="15 16">
    <name type="scientific">Aquilegia coerulea</name>
    <name type="common">Rocky mountain columbine</name>
    <dbReference type="NCBI Taxonomy" id="218851"/>
    <lineage>
        <taxon>Eukaryota</taxon>
        <taxon>Viridiplantae</taxon>
        <taxon>Streptophyta</taxon>
        <taxon>Embryophyta</taxon>
        <taxon>Tracheophyta</taxon>
        <taxon>Spermatophyta</taxon>
        <taxon>Magnoliopsida</taxon>
        <taxon>Ranunculales</taxon>
        <taxon>Ranunculaceae</taxon>
        <taxon>Thalictroideae</taxon>
        <taxon>Aquilegia</taxon>
    </lineage>
</organism>
<dbReference type="InterPro" id="IPR032010">
    <property type="entry name" value="APD1-4_M"/>
</dbReference>
<gene>
    <name evidence="15" type="ORF">AQUCO_04500088v1</name>
</gene>
<proteinExistence type="predicted"/>
<dbReference type="SUPFAM" id="SSF57850">
    <property type="entry name" value="RING/U-box"/>
    <property type="match status" value="1"/>
</dbReference>
<keyword evidence="10" id="KW-1133">Transmembrane helix</keyword>
<dbReference type="InterPro" id="IPR013083">
    <property type="entry name" value="Znf_RING/FYVE/PHD"/>
</dbReference>
<sequence>MEEEPDHNSPISSASSSSNSQVQEEEEESHHYQREGQEFPQHEHHLHRGESYVPNTMNPFVPQAESTNDASSCLIVSLTLCFFASLTSIMGFYGSENLQLGPHFSHILQANSLLVTEIKVEEVSGPNNGLIMYGFHAPPPLTVETNWSETHRISILPNSHKEWVYYLNEESEIDINYSVKSNNSPSLLLVIARGKESLAQWIDDPSYPNHTLSWNYIHGSGKIQQKLFKSSYYYVAVGNLYPEEVKVKLNFRIRAFLYNTSDAYCKCSLAQGLCSFKVLLLGASTAVLTSPGPEKSGNSDDWYVKLSYEPRWSSYFIGSGAMTLLILLAGKICIKFQSTSRDGVGHQAGEGGPERTQLLAHKDDDASSWGSSYESVSHDEEDGEGLLAPGSLETNSLKEGDINHPRRLCVICFDAPRDSFFLPCGHCAACFTCGTRIVEEAGTCPICRRKMKKVRKIFTV</sequence>
<evidence type="ECO:0000256" key="12">
    <source>
        <dbReference type="PROSITE-ProRule" id="PRU00175"/>
    </source>
</evidence>